<reference evidence="1 2" key="1">
    <citation type="submission" date="2021-06" db="EMBL/GenBank/DDBJ databases">
        <title>Caerostris darwini draft genome.</title>
        <authorList>
            <person name="Kono N."/>
            <person name="Arakawa K."/>
        </authorList>
    </citation>
    <scope>NUCLEOTIDE SEQUENCE [LARGE SCALE GENOMIC DNA]</scope>
</reference>
<dbReference type="EMBL" id="BPLQ01014877">
    <property type="protein sequence ID" value="GIY84007.1"/>
    <property type="molecule type" value="Genomic_DNA"/>
</dbReference>
<organism evidence="1 2">
    <name type="scientific">Caerostris darwini</name>
    <dbReference type="NCBI Taxonomy" id="1538125"/>
    <lineage>
        <taxon>Eukaryota</taxon>
        <taxon>Metazoa</taxon>
        <taxon>Ecdysozoa</taxon>
        <taxon>Arthropoda</taxon>
        <taxon>Chelicerata</taxon>
        <taxon>Arachnida</taxon>
        <taxon>Araneae</taxon>
        <taxon>Araneomorphae</taxon>
        <taxon>Entelegynae</taxon>
        <taxon>Araneoidea</taxon>
        <taxon>Araneidae</taxon>
        <taxon>Caerostris</taxon>
    </lineage>
</organism>
<protein>
    <submittedName>
        <fullName evidence="1">Uncharacterized protein</fullName>
    </submittedName>
</protein>
<dbReference type="Proteomes" id="UP001054837">
    <property type="component" value="Unassembled WGS sequence"/>
</dbReference>
<evidence type="ECO:0000313" key="2">
    <source>
        <dbReference type="Proteomes" id="UP001054837"/>
    </source>
</evidence>
<name>A0AAV4WMG2_9ARAC</name>
<accession>A0AAV4WMG2</accession>
<keyword evidence="2" id="KW-1185">Reference proteome</keyword>
<sequence length="102" mass="11336">MTGVPFHKNCLSRNRNTLTYAWSAKNEGIGYREGGGDRIEKARRRIIIETKELEALEAKGREGGIDGDIFPSLAFLFALPHPGLPSVAMVTVRIRARRAADR</sequence>
<dbReference type="AlphaFoldDB" id="A0AAV4WMG2"/>
<evidence type="ECO:0000313" key="1">
    <source>
        <dbReference type="EMBL" id="GIY84007.1"/>
    </source>
</evidence>
<comment type="caution">
    <text evidence="1">The sequence shown here is derived from an EMBL/GenBank/DDBJ whole genome shotgun (WGS) entry which is preliminary data.</text>
</comment>
<gene>
    <name evidence="1" type="ORF">CDAR_556731</name>
</gene>
<proteinExistence type="predicted"/>